<protein>
    <submittedName>
        <fullName evidence="1">Uncharacterized protein</fullName>
    </submittedName>
</protein>
<comment type="caution">
    <text evidence="1">The sequence shown here is derived from an EMBL/GenBank/DDBJ whole genome shotgun (WGS) entry which is preliminary data.</text>
</comment>
<gene>
    <name evidence="1" type="ORF">F7O44_16685</name>
</gene>
<dbReference type="AlphaFoldDB" id="A0A7K3M6N9"/>
<evidence type="ECO:0000313" key="1">
    <source>
        <dbReference type="EMBL" id="NDL58707.1"/>
    </source>
</evidence>
<name>A0A7K3M6N9_9ACTN</name>
<dbReference type="RefSeq" id="WP_162451394.1">
    <property type="nucleotide sequence ID" value="NZ_WLZY01000005.1"/>
</dbReference>
<organism evidence="1 2">
    <name type="scientific">Phytoactinopolyspora mesophila</name>
    <dbReference type="NCBI Taxonomy" id="2650750"/>
    <lineage>
        <taxon>Bacteria</taxon>
        <taxon>Bacillati</taxon>
        <taxon>Actinomycetota</taxon>
        <taxon>Actinomycetes</taxon>
        <taxon>Jiangellales</taxon>
        <taxon>Jiangellaceae</taxon>
        <taxon>Phytoactinopolyspora</taxon>
    </lineage>
</organism>
<accession>A0A7K3M6N9</accession>
<dbReference type="EMBL" id="WLZY01000005">
    <property type="protein sequence ID" value="NDL58707.1"/>
    <property type="molecule type" value="Genomic_DNA"/>
</dbReference>
<evidence type="ECO:0000313" key="2">
    <source>
        <dbReference type="Proteomes" id="UP000460435"/>
    </source>
</evidence>
<keyword evidence="2" id="KW-1185">Reference proteome</keyword>
<proteinExistence type="predicted"/>
<dbReference type="Proteomes" id="UP000460435">
    <property type="component" value="Unassembled WGS sequence"/>
</dbReference>
<reference evidence="1 2" key="1">
    <citation type="submission" date="2019-11" db="EMBL/GenBank/DDBJ databases">
        <authorList>
            <person name="Li X.-J."/>
            <person name="Feng X.-M."/>
        </authorList>
    </citation>
    <scope>NUCLEOTIDE SEQUENCE [LARGE SCALE GENOMIC DNA]</scope>
    <source>
        <strain evidence="1 2">XMNu-373</strain>
    </source>
</reference>
<sequence length="169" mass="18021">MRLITSGTATVFWLSPVLCWQAYGELIFLEFTVDFSPLGLSLVDLDTWFWVDGPGSDPITGTSAGGVVAVATPQHIELDPGDGVVPMTCEWTVSESDACTHAYQRASVNGPLTSDGGDPAYEARARLVFGIHFEFGGDVLELPGLPDEFVTDWQSGAVPVAEVQAVVTD</sequence>